<dbReference type="PANTHER" id="PTHR37544">
    <property type="entry name" value="SPRAY-RELATED"/>
    <property type="match status" value="1"/>
</dbReference>
<feature type="region of interest" description="Disordered" evidence="1">
    <location>
        <begin position="1"/>
        <end position="21"/>
    </location>
</feature>
<comment type="caution">
    <text evidence="3">The sequence shown here is derived from an EMBL/GenBank/DDBJ whole genome shotgun (WGS) entry which is preliminary data.</text>
</comment>
<protein>
    <submittedName>
        <fullName evidence="3">Uncharacterized protein</fullName>
    </submittedName>
</protein>
<name>A0AAN6MS97_9PEZI</name>
<keyword evidence="2" id="KW-0812">Transmembrane</keyword>
<dbReference type="AlphaFoldDB" id="A0AAN6MS97"/>
<sequence length="651" mass="70538">MANALRNPGAPAGQFTSLPLSPATTPPHLDEEYHDDAHKATDPSQNGPKEWISVPLQPWSIGLFISIAISLIIAIIVLLVISLRNHGFATVGHALAAYSATWRLSLLWTAFPSLVFTLLGLHWAAIASAASDRQPFVALNRPDGGLAKETVLLDYRATISFLRWYEAFRNKHWVVGLAELVVLVFSVLSPLAASLFVATSASFNQQTPVVFNGTFNQAAMNSSMDLRALLDTVTATLIYGATDHPWTDHEHAFRPFYTQFQLAGEPPPRNATSLTAPTVAHAGYLNCTVLEQGSDYEITIKSENSSTQPPTEPSVRSSAQFVMTGNDRGCSIQQEFTVSDLQVVYFVTSSQISCSVAALFSRLVFTYGHWSATDPTLLANTSVVSCAVGYRKTTGDLSVTVPSSRESNREILGFNPTEEPQDSRDDAFGFWRLFEWKLFQSSTFSVDTTWATTDFGTIILYRALQRQGIRARSNATVLAGNVLAQSISDVFTSVYLTGMATVGLVPTAGDSPETATATIVTQLTRLFVVPWVAGTVVGILAFIMAIAISVLAHARRHKTLLYEEPAGLFANAGLLEDSELIEFARRVKNSEGFDGKLMAVLGEEGKKGAQRGVESDLVRDRWKMSVIGGIVKPRVIIADGLDVTNVGAAGP</sequence>
<feature type="transmembrane region" description="Helical" evidence="2">
    <location>
        <begin position="111"/>
        <end position="131"/>
    </location>
</feature>
<feature type="transmembrane region" description="Helical" evidence="2">
    <location>
        <begin position="59"/>
        <end position="81"/>
    </location>
</feature>
<feature type="transmembrane region" description="Helical" evidence="2">
    <location>
        <begin position="528"/>
        <end position="552"/>
    </location>
</feature>
<evidence type="ECO:0000313" key="4">
    <source>
        <dbReference type="Proteomes" id="UP001303889"/>
    </source>
</evidence>
<reference evidence="3" key="2">
    <citation type="submission" date="2023-05" db="EMBL/GenBank/DDBJ databases">
        <authorList>
            <consortium name="Lawrence Berkeley National Laboratory"/>
            <person name="Steindorff A."/>
            <person name="Hensen N."/>
            <person name="Bonometti L."/>
            <person name="Westerberg I."/>
            <person name="Brannstrom I.O."/>
            <person name="Guillou S."/>
            <person name="Cros-Aarteil S."/>
            <person name="Calhoun S."/>
            <person name="Haridas S."/>
            <person name="Kuo A."/>
            <person name="Mondo S."/>
            <person name="Pangilinan J."/>
            <person name="Riley R."/>
            <person name="Labutti K."/>
            <person name="Andreopoulos B."/>
            <person name="Lipzen A."/>
            <person name="Chen C."/>
            <person name="Yanf M."/>
            <person name="Daum C."/>
            <person name="Ng V."/>
            <person name="Clum A."/>
            <person name="Ohm R."/>
            <person name="Martin F."/>
            <person name="Silar P."/>
            <person name="Natvig D."/>
            <person name="Lalanne C."/>
            <person name="Gautier V."/>
            <person name="Ament-Velasquez S.L."/>
            <person name="Kruys A."/>
            <person name="Hutchinson M.I."/>
            <person name="Powell A.J."/>
            <person name="Barry K."/>
            <person name="Miller A.N."/>
            <person name="Grigoriev I.V."/>
            <person name="Debuchy R."/>
            <person name="Gladieux P."/>
            <person name="Thoren M.H."/>
            <person name="Johannesson H."/>
        </authorList>
    </citation>
    <scope>NUCLEOTIDE SEQUENCE</scope>
    <source>
        <strain evidence="3">CBS 103.79</strain>
    </source>
</reference>
<dbReference type="Proteomes" id="UP001303889">
    <property type="component" value="Unassembled WGS sequence"/>
</dbReference>
<keyword evidence="2" id="KW-1133">Transmembrane helix</keyword>
<dbReference type="Pfam" id="PF11915">
    <property type="entry name" value="DUF3433"/>
    <property type="match status" value="1"/>
</dbReference>
<proteinExistence type="predicted"/>
<reference evidence="3" key="1">
    <citation type="journal article" date="2023" name="Mol. Phylogenet. Evol.">
        <title>Genome-scale phylogeny and comparative genomics of the fungal order Sordariales.</title>
        <authorList>
            <person name="Hensen N."/>
            <person name="Bonometti L."/>
            <person name="Westerberg I."/>
            <person name="Brannstrom I.O."/>
            <person name="Guillou S."/>
            <person name="Cros-Aarteil S."/>
            <person name="Calhoun S."/>
            <person name="Haridas S."/>
            <person name="Kuo A."/>
            <person name="Mondo S."/>
            <person name="Pangilinan J."/>
            <person name="Riley R."/>
            <person name="LaButti K."/>
            <person name="Andreopoulos B."/>
            <person name="Lipzen A."/>
            <person name="Chen C."/>
            <person name="Yan M."/>
            <person name="Daum C."/>
            <person name="Ng V."/>
            <person name="Clum A."/>
            <person name="Steindorff A."/>
            <person name="Ohm R.A."/>
            <person name="Martin F."/>
            <person name="Silar P."/>
            <person name="Natvig D.O."/>
            <person name="Lalanne C."/>
            <person name="Gautier V."/>
            <person name="Ament-Velasquez S.L."/>
            <person name="Kruys A."/>
            <person name="Hutchinson M.I."/>
            <person name="Powell A.J."/>
            <person name="Barry K."/>
            <person name="Miller A.N."/>
            <person name="Grigoriev I.V."/>
            <person name="Debuchy R."/>
            <person name="Gladieux P."/>
            <person name="Hiltunen Thoren M."/>
            <person name="Johannesson H."/>
        </authorList>
    </citation>
    <scope>NUCLEOTIDE SEQUENCE</scope>
    <source>
        <strain evidence="3">CBS 103.79</strain>
    </source>
</reference>
<dbReference type="PANTHER" id="PTHR37544:SF3">
    <property type="entry name" value="SPRAY"/>
    <property type="match status" value="1"/>
</dbReference>
<evidence type="ECO:0000256" key="1">
    <source>
        <dbReference type="SAM" id="MobiDB-lite"/>
    </source>
</evidence>
<keyword evidence="4" id="KW-1185">Reference proteome</keyword>
<dbReference type="EMBL" id="MU855353">
    <property type="protein sequence ID" value="KAK3905579.1"/>
    <property type="molecule type" value="Genomic_DNA"/>
</dbReference>
<organism evidence="3 4">
    <name type="scientific">Staphylotrichum tortipilum</name>
    <dbReference type="NCBI Taxonomy" id="2831512"/>
    <lineage>
        <taxon>Eukaryota</taxon>
        <taxon>Fungi</taxon>
        <taxon>Dikarya</taxon>
        <taxon>Ascomycota</taxon>
        <taxon>Pezizomycotina</taxon>
        <taxon>Sordariomycetes</taxon>
        <taxon>Sordariomycetidae</taxon>
        <taxon>Sordariales</taxon>
        <taxon>Chaetomiaceae</taxon>
        <taxon>Staphylotrichum</taxon>
    </lineage>
</organism>
<dbReference type="InterPro" id="IPR021840">
    <property type="entry name" value="DUF3433"/>
</dbReference>
<feature type="transmembrane region" description="Helical" evidence="2">
    <location>
        <begin position="173"/>
        <end position="198"/>
    </location>
</feature>
<keyword evidence="2" id="KW-0472">Membrane</keyword>
<evidence type="ECO:0000313" key="3">
    <source>
        <dbReference type="EMBL" id="KAK3905579.1"/>
    </source>
</evidence>
<gene>
    <name evidence="3" type="ORF">C8A05DRAFT_30581</name>
</gene>
<accession>A0AAN6MS97</accession>
<evidence type="ECO:0000256" key="2">
    <source>
        <dbReference type="SAM" id="Phobius"/>
    </source>
</evidence>